<keyword evidence="5" id="KW-0285">Flavoprotein</keyword>
<evidence type="ECO:0000259" key="15">
    <source>
        <dbReference type="PROSITE" id="PS51225"/>
    </source>
</evidence>
<evidence type="ECO:0000256" key="7">
    <source>
        <dbReference type="ARBA" id="ARBA00022827"/>
    </source>
</evidence>
<gene>
    <name evidence="16" type="ORF">AKAME5_002592600</name>
</gene>
<feature type="transmembrane region" description="Helical" evidence="14">
    <location>
        <begin position="256"/>
        <end position="274"/>
    </location>
</feature>
<keyword evidence="7" id="KW-0274">FAD</keyword>
<dbReference type="SUPFAM" id="SSF69000">
    <property type="entry name" value="FAD-dependent thiol oxidase"/>
    <property type="match status" value="1"/>
</dbReference>
<dbReference type="Proteomes" id="UP001279410">
    <property type="component" value="Unassembled WGS sequence"/>
</dbReference>
<dbReference type="PANTHER" id="PTHR10838:SF8">
    <property type="entry name" value="SYNAPTOGYRIN-3"/>
    <property type="match status" value="1"/>
</dbReference>
<comment type="subcellular location">
    <subcellularLocation>
        <location evidence="2">Membrane</location>
        <topology evidence="2">Multi-pass membrane protein</topology>
    </subcellularLocation>
</comment>
<dbReference type="Pfam" id="PF01284">
    <property type="entry name" value="MARVEL"/>
    <property type="match status" value="1"/>
</dbReference>
<feature type="compositionally biased region" description="Basic and acidic residues" evidence="13">
    <location>
        <begin position="168"/>
        <end position="188"/>
    </location>
</feature>
<evidence type="ECO:0000256" key="11">
    <source>
        <dbReference type="ARBA" id="ARBA00023157"/>
    </source>
</evidence>
<dbReference type="Gene3D" id="1.20.120.310">
    <property type="entry name" value="ERV/ALR sulfhydryl oxidase domain"/>
    <property type="match status" value="1"/>
</dbReference>
<feature type="transmembrane region" description="Helical" evidence="14">
    <location>
        <begin position="295"/>
        <end position="314"/>
    </location>
</feature>
<evidence type="ECO:0000256" key="5">
    <source>
        <dbReference type="ARBA" id="ARBA00022630"/>
    </source>
</evidence>
<keyword evidence="9" id="KW-0560">Oxidoreductase</keyword>
<dbReference type="InterPro" id="IPR017905">
    <property type="entry name" value="ERV/ALR_sulphydryl_oxidase"/>
</dbReference>
<dbReference type="PROSITE" id="PS51225">
    <property type="entry name" value="MARVEL"/>
    <property type="match status" value="1"/>
</dbReference>
<comment type="cofactor">
    <cofactor evidence="1">
        <name>FAD</name>
        <dbReference type="ChEBI" id="CHEBI:57692"/>
    </cofactor>
</comment>
<evidence type="ECO:0000313" key="17">
    <source>
        <dbReference type="Proteomes" id="UP001279410"/>
    </source>
</evidence>
<comment type="similarity">
    <text evidence="3">Belongs to the synaptogyrin family.</text>
</comment>
<feature type="region of interest" description="Disordered" evidence="13">
    <location>
        <begin position="373"/>
        <end position="414"/>
    </location>
</feature>
<dbReference type="EC" id="1.8.3.2" evidence="4"/>
<sequence>MAAPTDREDHQPNPPGFEGFPFARSKRRVEPREDPQCPLTGKSWDVKAPGPSYILMAAYYPYPSIFTQQQEMGSSSTSSASSPVMNAEDLRGRLKTNQPDTSSRHALSQWLCRLHNDINRGHDRSCTLPSLRRLRRCAHARHWERAGPVPTAAEQQRIHPAVEPGAWSREERTERERERERESDRKMDGVGSFGAGRAGSTIDPITFAKQPQTILKVLSWIFSLVVFASIVNEGYSNMGSERLHCVFNKNADACNYGVFVGLVGLLACTFFLLLDFKFSSISSVKDRKKAVMLEIGFSGFWAFLYFVSFCFLANQWSRTEDLPLNQGADAARAAIAFSFFSIITWAGQTVRAVQKYLLGTDMTLFSTEHMDGGAPTQPYPSNSPGGGTTETTETYQSPPFTENNAAPTYQVPIY</sequence>
<keyword evidence="10 12" id="KW-0472">Membrane</keyword>
<dbReference type="PANTHER" id="PTHR10838">
    <property type="entry name" value="SYNAPTOGYRIN"/>
    <property type="match status" value="1"/>
</dbReference>
<evidence type="ECO:0000256" key="10">
    <source>
        <dbReference type="ARBA" id="ARBA00023136"/>
    </source>
</evidence>
<dbReference type="GO" id="GO:0031594">
    <property type="term" value="C:neuromuscular junction"/>
    <property type="evidence" value="ECO:0007669"/>
    <property type="project" value="TreeGrafter"/>
</dbReference>
<name>A0AAD3RNJ7_LATJO</name>
<dbReference type="Pfam" id="PF04777">
    <property type="entry name" value="Evr1_Alr"/>
    <property type="match status" value="1"/>
</dbReference>
<dbReference type="InterPro" id="IPR036774">
    <property type="entry name" value="ERV/ALR_sulphydryl_oxid_sf"/>
</dbReference>
<accession>A0AAD3RNJ7</accession>
<evidence type="ECO:0000256" key="1">
    <source>
        <dbReference type="ARBA" id="ARBA00001974"/>
    </source>
</evidence>
<evidence type="ECO:0000256" key="4">
    <source>
        <dbReference type="ARBA" id="ARBA00012512"/>
    </source>
</evidence>
<dbReference type="EMBL" id="BRZM01002350">
    <property type="protein sequence ID" value="GLD74595.1"/>
    <property type="molecule type" value="Genomic_DNA"/>
</dbReference>
<dbReference type="GO" id="GO:0030672">
    <property type="term" value="C:synaptic vesicle membrane"/>
    <property type="evidence" value="ECO:0007669"/>
    <property type="project" value="TreeGrafter"/>
</dbReference>
<keyword evidence="6 12" id="KW-0812">Transmembrane</keyword>
<dbReference type="InterPro" id="IPR016579">
    <property type="entry name" value="Synaptogyrin"/>
</dbReference>
<feature type="region of interest" description="Disordered" evidence="13">
    <location>
        <begin position="1"/>
        <end position="43"/>
    </location>
</feature>
<reference evidence="16" key="1">
    <citation type="submission" date="2022-08" db="EMBL/GenBank/DDBJ databases">
        <title>Genome sequencing of akame (Lates japonicus).</title>
        <authorList>
            <person name="Hashiguchi Y."/>
            <person name="Takahashi H."/>
        </authorList>
    </citation>
    <scope>NUCLEOTIDE SEQUENCE</scope>
    <source>
        <strain evidence="16">Kochi</strain>
    </source>
</reference>
<dbReference type="GO" id="GO:0016972">
    <property type="term" value="F:thiol oxidase activity"/>
    <property type="evidence" value="ECO:0007669"/>
    <property type="project" value="UniProtKB-EC"/>
</dbReference>
<comment type="caution">
    <text evidence="16">The sequence shown here is derived from an EMBL/GenBank/DDBJ whole genome shotgun (WGS) entry which is preliminary data.</text>
</comment>
<dbReference type="AlphaFoldDB" id="A0AAD3RNJ7"/>
<feature type="transmembrane region" description="Helical" evidence="14">
    <location>
        <begin position="217"/>
        <end position="236"/>
    </location>
</feature>
<evidence type="ECO:0000256" key="8">
    <source>
        <dbReference type="ARBA" id="ARBA00022989"/>
    </source>
</evidence>
<keyword evidence="8 14" id="KW-1133">Transmembrane helix</keyword>
<feature type="transmembrane region" description="Helical" evidence="14">
    <location>
        <begin position="334"/>
        <end position="353"/>
    </location>
</feature>
<feature type="region of interest" description="Disordered" evidence="13">
    <location>
        <begin position="148"/>
        <end position="190"/>
    </location>
</feature>
<organism evidence="16 17">
    <name type="scientific">Lates japonicus</name>
    <name type="common">Japanese lates</name>
    <dbReference type="NCBI Taxonomy" id="270547"/>
    <lineage>
        <taxon>Eukaryota</taxon>
        <taxon>Metazoa</taxon>
        <taxon>Chordata</taxon>
        <taxon>Craniata</taxon>
        <taxon>Vertebrata</taxon>
        <taxon>Euteleostomi</taxon>
        <taxon>Actinopterygii</taxon>
        <taxon>Neopterygii</taxon>
        <taxon>Teleostei</taxon>
        <taxon>Neoteleostei</taxon>
        <taxon>Acanthomorphata</taxon>
        <taxon>Carangaria</taxon>
        <taxon>Carangaria incertae sedis</taxon>
        <taxon>Centropomidae</taxon>
        <taxon>Lates</taxon>
    </lineage>
</organism>
<keyword evidence="17" id="KW-1185">Reference proteome</keyword>
<evidence type="ECO:0000256" key="3">
    <source>
        <dbReference type="ARBA" id="ARBA00010252"/>
    </source>
</evidence>
<feature type="compositionally biased region" description="Polar residues" evidence="13">
    <location>
        <begin position="395"/>
        <end position="407"/>
    </location>
</feature>
<dbReference type="InterPro" id="IPR008253">
    <property type="entry name" value="Marvel"/>
</dbReference>
<protein>
    <recommendedName>
        <fullName evidence="4">thiol oxidase</fullName>
        <ecNumber evidence="4">1.8.3.2</ecNumber>
    </recommendedName>
</protein>
<feature type="domain" description="MARVEL" evidence="15">
    <location>
        <begin position="207"/>
        <end position="357"/>
    </location>
</feature>
<evidence type="ECO:0000256" key="2">
    <source>
        <dbReference type="ARBA" id="ARBA00004141"/>
    </source>
</evidence>
<proteinExistence type="inferred from homology"/>
<feature type="compositionally biased region" description="Basic and acidic residues" evidence="13">
    <location>
        <begin position="1"/>
        <end position="11"/>
    </location>
</feature>
<evidence type="ECO:0000256" key="9">
    <source>
        <dbReference type="ARBA" id="ARBA00023002"/>
    </source>
</evidence>
<evidence type="ECO:0000256" key="6">
    <source>
        <dbReference type="ARBA" id="ARBA00022692"/>
    </source>
</evidence>
<evidence type="ECO:0000313" key="16">
    <source>
        <dbReference type="EMBL" id="GLD74595.1"/>
    </source>
</evidence>
<evidence type="ECO:0000256" key="13">
    <source>
        <dbReference type="SAM" id="MobiDB-lite"/>
    </source>
</evidence>
<evidence type="ECO:0000256" key="12">
    <source>
        <dbReference type="PROSITE-ProRule" id="PRU00581"/>
    </source>
</evidence>
<evidence type="ECO:0000256" key="14">
    <source>
        <dbReference type="SAM" id="Phobius"/>
    </source>
</evidence>
<keyword evidence="11" id="KW-1015">Disulfide bond</keyword>